<dbReference type="OrthoDB" id="9876299at2759"/>
<dbReference type="InterPro" id="IPR002347">
    <property type="entry name" value="SDR_fam"/>
</dbReference>
<dbReference type="PANTHER" id="PTHR43544">
    <property type="entry name" value="SHORT-CHAIN DEHYDROGENASE/REDUCTASE"/>
    <property type="match status" value="1"/>
</dbReference>
<dbReference type="STRING" id="37992.A0A4Z0YWF7"/>
<evidence type="ECO:0000256" key="1">
    <source>
        <dbReference type="ARBA" id="ARBA00006484"/>
    </source>
</evidence>
<dbReference type="InterPro" id="IPR036291">
    <property type="entry name" value="NAD(P)-bd_dom_sf"/>
</dbReference>
<name>A0A4Z0YWF7_9PEZI</name>
<evidence type="ECO:0000313" key="2">
    <source>
        <dbReference type="EMBL" id="TGJ83510.1"/>
    </source>
</evidence>
<evidence type="ECO:0000313" key="3">
    <source>
        <dbReference type="Proteomes" id="UP000297716"/>
    </source>
</evidence>
<dbReference type="SUPFAM" id="SSF51735">
    <property type="entry name" value="NAD(P)-binding Rossmann-fold domains"/>
    <property type="match status" value="1"/>
</dbReference>
<dbReference type="PANTHER" id="PTHR43544:SF26">
    <property type="entry name" value="SHORT CHAIN DEHYDROGENASE_REDUCTASE FAMILY OXIDOREDUCTASE (JCVI)"/>
    <property type="match status" value="1"/>
</dbReference>
<comment type="similarity">
    <text evidence="1">Belongs to the short-chain dehydrogenases/reductases (SDR) family.</text>
</comment>
<reference evidence="2 3" key="1">
    <citation type="submission" date="2019-03" db="EMBL/GenBank/DDBJ databases">
        <title>Draft genome sequence of Xylaria hypoxylon DSM 108379, a ubiquitous saprotrophic-parasitic fungi on hardwood.</title>
        <authorList>
            <person name="Buettner E."/>
            <person name="Leonhardt S."/>
            <person name="Gebauer A.M."/>
            <person name="Liers C."/>
            <person name="Hofrichter M."/>
            <person name="Kellner H."/>
        </authorList>
    </citation>
    <scope>NUCLEOTIDE SEQUENCE [LARGE SCALE GENOMIC DNA]</scope>
    <source>
        <strain evidence="2 3">DSM 108379</strain>
    </source>
</reference>
<proteinExistence type="inferred from homology"/>
<dbReference type="Pfam" id="PF00106">
    <property type="entry name" value="adh_short"/>
    <property type="match status" value="1"/>
</dbReference>
<dbReference type="GO" id="GO:0005737">
    <property type="term" value="C:cytoplasm"/>
    <property type="evidence" value="ECO:0007669"/>
    <property type="project" value="TreeGrafter"/>
</dbReference>
<comment type="caution">
    <text evidence="2">The sequence shown here is derived from an EMBL/GenBank/DDBJ whole genome shotgun (WGS) entry which is preliminary data.</text>
</comment>
<dbReference type="InterPro" id="IPR051468">
    <property type="entry name" value="Fungal_SecMetab_SDRs"/>
</dbReference>
<dbReference type="Proteomes" id="UP000297716">
    <property type="component" value="Unassembled WGS sequence"/>
</dbReference>
<dbReference type="AlphaFoldDB" id="A0A4Z0YWF7"/>
<accession>A0A4Z0YWF7</accession>
<dbReference type="GO" id="GO:0016491">
    <property type="term" value="F:oxidoreductase activity"/>
    <property type="evidence" value="ECO:0007669"/>
    <property type="project" value="TreeGrafter"/>
</dbReference>
<dbReference type="EMBL" id="SKBN01000092">
    <property type="protein sequence ID" value="TGJ83510.1"/>
    <property type="molecule type" value="Genomic_DNA"/>
</dbReference>
<sequence length="240" mass="26086">MASQTIVLITGTTRGIGEGILKEYLAKPNHIVISANRDPNHAASQALLKYPTAENTKHILVKIDCDAPTDPANAVKDLASQGIDHVDILIANAGIALLWSTVSEVKPEDIQKHMETNVYGFLHLFQAFLPLLQRSKKPTWVTIGSCAAWLTNAAYAPTKLMTHWYTKAMHIEHPELCAFPIDPGWAQTDLGNRGAAAFGFEQAAVPVADSVAGIVKVVDAATRETHGGKMWTWDGKNVAW</sequence>
<keyword evidence="3" id="KW-1185">Reference proteome</keyword>
<gene>
    <name evidence="2" type="ORF">E0Z10_g5260</name>
</gene>
<organism evidence="2 3">
    <name type="scientific">Xylaria hypoxylon</name>
    <dbReference type="NCBI Taxonomy" id="37992"/>
    <lineage>
        <taxon>Eukaryota</taxon>
        <taxon>Fungi</taxon>
        <taxon>Dikarya</taxon>
        <taxon>Ascomycota</taxon>
        <taxon>Pezizomycotina</taxon>
        <taxon>Sordariomycetes</taxon>
        <taxon>Xylariomycetidae</taxon>
        <taxon>Xylariales</taxon>
        <taxon>Xylariaceae</taxon>
        <taxon>Xylaria</taxon>
    </lineage>
</organism>
<dbReference type="Gene3D" id="3.40.50.720">
    <property type="entry name" value="NAD(P)-binding Rossmann-like Domain"/>
    <property type="match status" value="1"/>
</dbReference>
<protein>
    <submittedName>
        <fullName evidence="2">Uncharacterized protein</fullName>
    </submittedName>
</protein>
<dbReference type="PRINTS" id="PR00081">
    <property type="entry name" value="GDHRDH"/>
</dbReference>